<dbReference type="RefSeq" id="WP_370562345.1">
    <property type="nucleotide sequence ID" value="NZ_JBFWIB010000001.1"/>
</dbReference>
<reference evidence="1 2" key="1">
    <citation type="submission" date="2024-07" db="EMBL/GenBank/DDBJ databases">
        <title>Luteimonas salilacus sp. nov., isolated from the shore soil of Salt Lake in Tibet of China.</title>
        <authorList>
            <person name="Zhang X."/>
            <person name="Li A."/>
        </authorList>
    </citation>
    <scope>NUCLEOTIDE SEQUENCE [LARGE SCALE GENOMIC DNA]</scope>
    <source>
        <strain evidence="1 2">B3-2-R+30</strain>
    </source>
</reference>
<evidence type="ECO:0000313" key="2">
    <source>
        <dbReference type="Proteomes" id="UP001566331"/>
    </source>
</evidence>
<dbReference type="PANTHER" id="PTHR41791">
    <property type="entry name" value="SSL7039 PROTEIN"/>
    <property type="match status" value="1"/>
</dbReference>
<evidence type="ECO:0000313" key="1">
    <source>
        <dbReference type="EMBL" id="MEZ0474928.1"/>
    </source>
</evidence>
<dbReference type="InterPro" id="IPR009241">
    <property type="entry name" value="HigB-like"/>
</dbReference>
<dbReference type="EMBL" id="JBFWIC010000011">
    <property type="protein sequence ID" value="MEZ0474928.1"/>
    <property type="molecule type" value="Genomic_DNA"/>
</dbReference>
<organism evidence="1 2">
    <name type="scientific">Luteimonas salinilitoris</name>
    <dbReference type="NCBI Taxonomy" id="3237697"/>
    <lineage>
        <taxon>Bacteria</taxon>
        <taxon>Pseudomonadati</taxon>
        <taxon>Pseudomonadota</taxon>
        <taxon>Gammaproteobacteria</taxon>
        <taxon>Lysobacterales</taxon>
        <taxon>Lysobacteraceae</taxon>
        <taxon>Luteimonas</taxon>
    </lineage>
</organism>
<dbReference type="PIRSF" id="PIRSF028744">
    <property type="entry name" value="Addict_mod_HI1419"/>
    <property type="match status" value="1"/>
</dbReference>
<sequence>MDTIRPTAYLVEQSETFAEWHAGLRDLQARIAIARRIERMAAGNLGDAKSVGGGVSELRVDAGPGYRVYFTRRRGVVVILLCGGDKHSQTADIRRARRLAAER</sequence>
<protein>
    <submittedName>
        <fullName evidence="1">Type II toxin-antitoxin system RelE/ParE family toxin</fullName>
    </submittedName>
</protein>
<gene>
    <name evidence="1" type="ORF">AB6713_09925</name>
</gene>
<proteinExistence type="predicted"/>
<accession>A0ABV4HQB9</accession>
<dbReference type="Proteomes" id="UP001566331">
    <property type="component" value="Unassembled WGS sequence"/>
</dbReference>
<dbReference type="NCBIfam" id="TIGR02683">
    <property type="entry name" value="upstrm_HI1419"/>
    <property type="match status" value="1"/>
</dbReference>
<comment type="caution">
    <text evidence="1">The sequence shown here is derived from an EMBL/GenBank/DDBJ whole genome shotgun (WGS) entry which is preliminary data.</text>
</comment>
<dbReference type="InterPro" id="IPR014056">
    <property type="entry name" value="TypeIITA-like_toxin_pred"/>
</dbReference>
<name>A0ABV4HQB9_9GAMM</name>
<dbReference type="PANTHER" id="PTHR41791:SF1">
    <property type="entry name" value="SSL7039 PROTEIN"/>
    <property type="match status" value="1"/>
</dbReference>
<keyword evidence="2" id="KW-1185">Reference proteome</keyword>
<dbReference type="Pfam" id="PF05973">
    <property type="entry name" value="Gp49"/>
    <property type="match status" value="1"/>
</dbReference>